<dbReference type="InterPro" id="IPR000523">
    <property type="entry name" value="Mg_chelatse_chII-like_cat_dom"/>
</dbReference>
<keyword evidence="2" id="KW-0067">ATP-binding</keyword>
<dbReference type="InterPro" id="IPR001208">
    <property type="entry name" value="MCM_dom"/>
</dbReference>
<evidence type="ECO:0000259" key="4">
    <source>
        <dbReference type="Pfam" id="PF13335"/>
    </source>
</evidence>
<dbReference type="Pfam" id="PF13335">
    <property type="entry name" value="Mg_chelatase_C"/>
    <property type="match status" value="1"/>
</dbReference>
<dbReference type="AlphaFoldDB" id="A0A645AKI5"/>
<keyword evidence="1" id="KW-0547">Nucleotide-binding</keyword>
<dbReference type="Gene3D" id="3.40.50.300">
    <property type="entry name" value="P-loop containing nucleotide triphosphate hydrolases"/>
    <property type="match status" value="1"/>
</dbReference>
<dbReference type="EMBL" id="VSSQ01014036">
    <property type="protein sequence ID" value="MPM52811.1"/>
    <property type="molecule type" value="Genomic_DNA"/>
</dbReference>
<feature type="domain" description="Magnesium chelatase ChlI-like catalytic" evidence="3">
    <location>
        <begin position="1"/>
        <end position="191"/>
    </location>
</feature>
<dbReference type="Pfam" id="PF01078">
    <property type="entry name" value="Mg_chelatase"/>
    <property type="match status" value="1"/>
</dbReference>
<dbReference type="SUPFAM" id="SSF52540">
    <property type="entry name" value="P-loop containing nucleoside triphosphate hydrolases"/>
    <property type="match status" value="1"/>
</dbReference>
<dbReference type="InterPro" id="IPR004482">
    <property type="entry name" value="Mg_chelat-rel"/>
</dbReference>
<accession>A0A645AKI5</accession>
<dbReference type="GO" id="GO:0005524">
    <property type="term" value="F:ATP binding"/>
    <property type="evidence" value="ECO:0007669"/>
    <property type="project" value="UniProtKB-KW"/>
</dbReference>
<evidence type="ECO:0000313" key="5">
    <source>
        <dbReference type="EMBL" id="MPM52811.1"/>
    </source>
</evidence>
<proteinExistence type="predicted"/>
<dbReference type="PANTHER" id="PTHR32039">
    <property type="entry name" value="MAGNESIUM-CHELATASE SUBUNIT CHLI"/>
    <property type="match status" value="1"/>
</dbReference>
<organism evidence="5">
    <name type="scientific">bioreactor metagenome</name>
    <dbReference type="NCBI Taxonomy" id="1076179"/>
    <lineage>
        <taxon>unclassified sequences</taxon>
        <taxon>metagenomes</taxon>
        <taxon>ecological metagenomes</taxon>
    </lineage>
</organism>
<dbReference type="GO" id="GO:0003677">
    <property type="term" value="F:DNA binding"/>
    <property type="evidence" value="ECO:0007669"/>
    <property type="project" value="InterPro"/>
</dbReference>
<comment type="caution">
    <text evidence="5">The sequence shown here is derived from an EMBL/GenBank/DDBJ whole genome shotgun (WGS) entry which is preliminary data.</text>
</comment>
<dbReference type="InterPro" id="IPR027417">
    <property type="entry name" value="P-loop_NTPase"/>
</dbReference>
<name>A0A645AKI5_9ZZZZ</name>
<feature type="domain" description="Mg chelatase-related protein C-terminal" evidence="4">
    <location>
        <begin position="199"/>
        <end position="294"/>
    </location>
</feature>
<dbReference type="PRINTS" id="PR01657">
    <property type="entry name" value="MCMFAMILY"/>
</dbReference>
<sequence>MEIAASGYHNILLSGHPGTGKTMLAKRLPSILPDLTFEESIDITKIYSVSGLLKNSSSLITSRPFRSPHHTTSAAALTGGSKIPKPGEISLSHYGVLFLDELPEFKRNVLESLRQPMEDGQVTISRVNGTITYPSKFMFVAAMNPCPCGYLGDTRCHCTASEISKYKGRISGPLMDRIDIYIETPDVTYSDLNSAEVCETSAEIKKRVTATRNVQLARYKNEGIFFNSQLSPKQTTKYCILEKNAQDFVKTAFESLNLSARAYHKILKISRTIADMDGSDIIKLEHTAEAMQYRGYVNNL</sequence>
<dbReference type="NCBIfam" id="TIGR00368">
    <property type="entry name" value="YifB family Mg chelatase-like AAA ATPase"/>
    <property type="match status" value="1"/>
</dbReference>
<dbReference type="InterPro" id="IPR045006">
    <property type="entry name" value="CHLI-like"/>
</dbReference>
<dbReference type="PANTHER" id="PTHR32039:SF7">
    <property type="entry name" value="COMPETENCE PROTEIN COMM"/>
    <property type="match status" value="1"/>
</dbReference>
<reference evidence="5" key="1">
    <citation type="submission" date="2019-08" db="EMBL/GenBank/DDBJ databases">
        <authorList>
            <person name="Kucharzyk K."/>
            <person name="Murdoch R.W."/>
            <person name="Higgins S."/>
            <person name="Loffler F."/>
        </authorList>
    </citation>
    <scope>NUCLEOTIDE SEQUENCE</scope>
</reference>
<evidence type="ECO:0000256" key="1">
    <source>
        <dbReference type="ARBA" id="ARBA00022741"/>
    </source>
</evidence>
<evidence type="ECO:0000259" key="3">
    <source>
        <dbReference type="Pfam" id="PF01078"/>
    </source>
</evidence>
<dbReference type="InterPro" id="IPR025158">
    <property type="entry name" value="Mg_chelat-rel_C"/>
</dbReference>
<protein>
    <submittedName>
        <fullName evidence="5">Competence protein ComM</fullName>
    </submittedName>
</protein>
<gene>
    <name evidence="5" type="primary">comM_31</name>
    <name evidence="5" type="ORF">SDC9_99574</name>
</gene>
<evidence type="ECO:0000256" key="2">
    <source>
        <dbReference type="ARBA" id="ARBA00022840"/>
    </source>
</evidence>